<feature type="transmembrane region" description="Helical" evidence="8">
    <location>
        <begin position="131"/>
        <end position="147"/>
    </location>
</feature>
<evidence type="ECO:0000313" key="11">
    <source>
        <dbReference type="Proteomes" id="UP001595387"/>
    </source>
</evidence>
<proteinExistence type="inferred from homology"/>
<organism evidence="10 11">
    <name type="scientific">Virgibacillus sediminis</name>
    <dbReference type="NCBI Taxonomy" id="202260"/>
    <lineage>
        <taxon>Bacteria</taxon>
        <taxon>Bacillati</taxon>
        <taxon>Bacillota</taxon>
        <taxon>Bacilli</taxon>
        <taxon>Bacillales</taxon>
        <taxon>Bacillaceae</taxon>
        <taxon>Virgibacillus</taxon>
    </lineage>
</organism>
<feature type="transmembrane region" description="Helical" evidence="8">
    <location>
        <begin position="153"/>
        <end position="171"/>
    </location>
</feature>
<feature type="transmembrane region" description="Helical" evidence="8">
    <location>
        <begin position="77"/>
        <end position="97"/>
    </location>
</feature>
<feature type="transmembrane region" description="Helical" evidence="8">
    <location>
        <begin position="270"/>
        <end position="289"/>
    </location>
</feature>
<feature type="transmembrane region" description="Helical" evidence="8">
    <location>
        <begin position="240"/>
        <end position="264"/>
    </location>
</feature>
<keyword evidence="4" id="KW-1003">Cell membrane</keyword>
<sequence length="306" mass="34090">MKDNQEKLGILYATGAYFLWGFLPIYWKLADHVPAGQVLAHRIIWAFVFMAAVIMLTGKRHTILQEAKSIIQHKRQFWGITAASVLISLNWLTFIWAVNSDHVIQASLGYYINPLVSILLGVIVLKERFTGSQLLSFILAAAGVLYLTVSYGVFPWVSLILAFTFAFYGLLKKMVRVSTMAGLTIETLIVTPIALIYLSLITDNSFTWAEPLSATNLVLVGSGAVTAIPLLLFASGAKQIPLAMVGFLQYIAPTLMLLLGVFLYQEPFTQAHLVAFLLIWTALIIYMASTYRRNLRTKRSQSPLPK</sequence>
<feature type="transmembrane region" description="Helical" evidence="8">
    <location>
        <begin position="9"/>
        <end position="27"/>
    </location>
</feature>
<feature type="transmembrane region" description="Helical" evidence="8">
    <location>
        <begin position="183"/>
        <end position="202"/>
    </location>
</feature>
<dbReference type="NCBIfam" id="TIGR00688">
    <property type="entry name" value="rarD"/>
    <property type="match status" value="1"/>
</dbReference>
<dbReference type="PANTHER" id="PTHR22911:SF137">
    <property type="entry name" value="SOLUTE CARRIER FAMILY 35 MEMBER G2-RELATED"/>
    <property type="match status" value="1"/>
</dbReference>
<evidence type="ECO:0000256" key="3">
    <source>
        <dbReference type="ARBA" id="ARBA00022448"/>
    </source>
</evidence>
<feature type="transmembrane region" description="Helical" evidence="8">
    <location>
        <begin position="214"/>
        <end position="233"/>
    </location>
</feature>
<dbReference type="PANTHER" id="PTHR22911">
    <property type="entry name" value="ACYL-MALONYL CONDENSING ENZYME-RELATED"/>
    <property type="match status" value="1"/>
</dbReference>
<comment type="subcellular location">
    <subcellularLocation>
        <location evidence="1">Cell membrane</location>
        <topology evidence="1">Multi-pass membrane protein</topology>
    </subcellularLocation>
</comment>
<keyword evidence="11" id="KW-1185">Reference proteome</keyword>
<gene>
    <name evidence="10" type="primary">rarD</name>
    <name evidence="10" type="ORF">ACFODW_11610</name>
</gene>
<evidence type="ECO:0000313" key="10">
    <source>
        <dbReference type="EMBL" id="MFC2948982.1"/>
    </source>
</evidence>
<dbReference type="Pfam" id="PF00892">
    <property type="entry name" value="EamA"/>
    <property type="match status" value="2"/>
</dbReference>
<protein>
    <submittedName>
        <fullName evidence="10">EamA family transporter RarD</fullName>
    </submittedName>
</protein>
<evidence type="ECO:0000259" key="9">
    <source>
        <dbReference type="Pfam" id="PF00892"/>
    </source>
</evidence>
<evidence type="ECO:0000256" key="6">
    <source>
        <dbReference type="ARBA" id="ARBA00022989"/>
    </source>
</evidence>
<dbReference type="InterPro" id="IPR004626">
    <property type="entry name" value="RarD"/>
</dbReference>
<feature type="domain" description="EamA" evidence="9">
    <location>
        <begin position="159"/>
        <end position="285"/>
    </location>
</feature>
<dbReference type="InterPro" id="IPR037185">
    <property type="entry name" value="EmrE-like"/>
</dbReference>
<evidence type="ECO:0000256" key="1">
    <source>
        <dbReference type="ARBA" id="ARBA00004651"/>
    </source>
</evidence>
<keyword evidence="3" id="KW-0813">Transport</keyword>
<feature type="transmembrane region" description="Helical" evidence="8">
    <location>
        <begin position="39"/>
        <end position="56"/>
    </location>
</feature>
<keyword evidence="7 8" id="KW-0472">Membrane</keyword>
<feature type="domain" description="EamA" evidence="9">
    <location>
        <begin position="8"/>
        <end position="148"/>
    </location>
</feature>
<evidence type="ECO:0000256" key="7">
    <source>
        <dbReference type="ARBA" id="ARBA00023136"/>
    </source>
</evidence>
<evidence type="ECO:0000256" key="5">
    <source>
        <dbReference type="ARBA" id="ARBA00022692"/>
    </source>
</evidence>
<accession>A0ABV7A7B2</accession>
<reference evidence="11" key="1">
    <citation type="journal article" date="2019" name="Int. J. Syst. Evol. Microbiol.">
        <title>The Global Catalogue of Microorganisms (GCM) 10K type strain sequencing project: providing services to taxonomists for standard genome sequencing and annotation.</title>
        <authorList>
            <consortium name="The Broad Institute Genomics Platform"/>
            <consortium name="The Broad Institute Genome Sequencing Center for Infectious Disease"/>
            <person name="Wu L."/>
            <person name="Ma J."/>
        </authorList>
    </citation>
    <scope>NUCLEOTIDE SEQUENCE [LARGE SCALE GENOMIC DNA]</scope>
    <source>
        <strain evidence="11">KCTC 13193</strain>
    </source>
</reference>
<dbReference type="EMBL" id="JBHRRZ010000017">
    <property type="protein sequence ID" value="MFC2948982.1"/>
    <property type="molecule type" value="Genomic_DNA"/>
</dbReference>
<keyword evidence="6 8" id="KW-1133">Transmembrane helix</keyword>
<dbReference type="RefSeq" id="WP_390306580.1">
    <property type="nucleotide sequence ID" value="NZ_JBHRRZ010000017.1"/>
</dbReference>
<evidence type="ECO:0000256" key="2">
    <source>
        <dbReference type="ARBA" id="ARBA00007362"/>
    </source>
</evidence>
<keyword evidence="5 8" id="KW-0812">Transmembrane</keyword>
<comment type="similarity">
    <text evidence="2">Belongs to the EamA transporter family.</text>
</comment>
<dbReference type="SUPFAM" id="SSF103481">
    <property type="entry name" value="Multidrug resistance efflux transporter EmrE"/>
    <property type="match status" value="2"/>
</dbReference>
<evidence type="ECO:0000256" key="8">
    <source>
        <dbReference type="SAM" id="Phobius"/>
    </source>
</evidence>
<comment type="caution">
    <text evidence="10">The sequence shown here is derived from an EMBL/GenBank/DDBJ whole genome shotgun (WGS) entry which is preliminary data.</text>
</comment>
<dbReference type="InterPro" id="IPR000620">
    <property type="entry name" value="EamA_dom"/>
</dbReference>
<feature type="transmembrane region" description="Helical" evidence="8">
    <location>
        <begin position="103"/>
        <end position="124"/>
    </location>
</feature>
<name>A0ABV7A7B2_9BACI</name>
<dbReference type="Proteomes" id="UP001595387">
    <property type="component" value="Unassembled WGS sequence"/>
</dbReference>
<evidence type="ECO:0000256" key="4">
    <source>
        <dbReference type="ARBA" id="ARBA00022475"/>
    </source>
</evidence>